<dbReference type="SUPFAM" id="SSF54762">
    <property type="entry name" value="Signal recognition particle alu RNA binding heterodimer, SRP9/14"/>
    <property type="match status" value="1"/>
</dbReference>
<dbReference type="GO" id="GO:0030942">
    <property type="term" value="F:endoplasmic reticulum signal peptide binding"/>
    <property type="evidence" value="ECO:0007669"/>
    <property type="project" value="UniProtKB-UniRule"/>
</dbReference>
<gene>
    <name evidence="9" type="ORF">MANT1106_LOCUS8470</name>
</gene>
<dbReference type="PANTHER" id="PTHR12013">
    <property type="entry name" value="SIGNAL RECOGNITION PARTICLE 14 KD PROTEIN"/>
    <property type="match status" value="1"/>
</dbReference>
<evidence type="ECO:0000256" key="6">
    <source>
        <dbReference type="ARBA" id="ARBA00023274"/>
    </source>
</evidence>
<dbReference type="EMBL" id="HBFC01014427">
    <property type="protein sequence ID" value="CAD8705787.1"/>
    <property type="molecule type" value="Transcribed_RNA"/>
</dbReference>
<dbReference type="GO" id="GO:0008312">
    <property type="term" value="F:7S RNA binding"/>
    <property type="evidence" value="ECO:0007669"/>
    <property type="project" value="UniProtKB-UniRule"/>
</dbReference>
<dbReference type="GO" id="GO:0005786">
    <property type="term" value="C:signal recognition particle, endoplasmic reticulum targeting"/>
    <property type="evidence" value="ECO:0007669"/>
    <property type="project" value="UniProtKB-UniRule"/>
</dbReference>
<reference evidence="9" key="1">
    <citation type="submission" date="2021-01" db="EMBL/GenBank/DDBJ databases">
        <authorList>
            <person name="Corre E."/>
            <person name="Pelletier E."/>
            <person name="Niang G."/>
            <person name="Scheremetjew M."/>
            <person name="Finn R."/>
            <person name="Kale V."/>
            <person name="Holt S."/>
            <person name="Cochrane G."/>
            <person name="Meng A."/>
            <person name="Brown T."/>
            <person name="Cohen L."/>
        </authorList>
    </citation>
    <scope>NUCLEOTIDE SEQUENCE</scope>
    <source>
        <strain evidence="9">SL-175</strain>
    </source>
</reference>
<evidence type="ECO:0000256" key="8">
    <source>
        <dbReference type="SAM" id="MobiDB-lite"/>
    </source>
</evidence>
<evidence type="ECO:0000256" key="2">
    <source>
        <dbReference type="ARBA" id="ARBA00010349"/>
    </source>
</evidence>
<dbReference type="AlphaFoldDB" id="A0A7S0SFP1"/>
<dbReference type="InterPro" id="IPR003210">
    <property type="entry name" value="Signal_recog_particle_SRP14"/>
</dbReference>
<organism evidence="9">
    <name type="scientific">Mantoniella antarctica</name>
    <dbReference type="NCBI Taxonomy" id="81844"/>
    <lineage>
        <taxon>Eukaryota</taxon>
        <taxon>Viridiplantae</taxon>
        <taxon>Chlorophyta</taxon>
        <taxon>Mamiellophyceae</taxon>
        <taxon>Mamiellales</taxon>
        <taxon>Mamiellaceae</taxon>
        <taxon>Mantoniella</taxon>
    </lineage>
</organism>
<proteinExistence type="inferred from homology"/>
<keyword evidence="5 7" id="KW-0733">Signal recognition particle</keyword>
<comment type="subunit">
    <text evidence="7">Heterodimer with SRP9; binds RNA as heterodimer. Component of a signal recognition particle (SRP) complex that consists of a 7SL RNA molecule of 300 nucleotides and six protein subunits: SRP72, SRP68, SRP54, SRP19, SRP14 and SRP9.</text>
</comment>
<evidence type="ECO:0000256" key="7">
    <source>
        <dbReference type="RuleBase" id="RU368100"/>
    </source>
</evidence>
<comment type="similarity">
    <text evidence="2 7">Belongs to the SRP14 family.</text>
</comment>
<evidence type="ECO:0000256" key="3">
    <source>
        <dbReference type="ARBA" id="ARBA00022490"/>
    </source>
</evidence>
<dbReference type="InterPro" id="IPR009018">
    <property type="entry name" value="Signal_recog_particle_SRP9/14"/>
</dbReference>
<comment type="subcellular location">
    <subcellularLocation>
        <location evidence="1 7">Cytoplasm</location>
    </subcellularLocation>
</comment>
<protein>
    <recommendedName>
        <fullName evidence="7">Signal recognition particle 14 kDa protein</fullName>
        <shortName evidence="7">SRP14</shortName>
    </recommendedName>
</protein>
<dbReference type="Pfam" id="PF02290">
    <property type="entry name" value="SRP14"/>
    <property type="match status" value="1"/>
</dbReference>
<evidence type="ECO:0000256" key="5">
    <source>
        <dbReference type="ARBA" id="ARBA00023135"/>
    </source>
</evidence>
<comment type="function">
    <text evidence="7">Component of the signal recognition particle (SRP) complex, a ribonucleoprotein complex that mediates the cotranslational targeting of secretory and membrane proteins to the endoplasmic reticulum (ER). SRP9 together with SRP14 and the Alu portion of the SRP RNA, constitutes the elongation arrest domain of SRP. The complex of SRP9 and SRP14 is required for SRP RNA binding.</text>
</comment>
<evidence type="ECO:0000313" key="9">
    <source>
        <dbReference type="EMBL" id="CAD8705787.1"/>
    </source>
</evidence>
<keyword evidence="4 7" id="KW-0694">RNA-binding</keyword>
<sequence length="118" mass="13187">MLVENDSFLTELTKMYERNKASGTVWVTLKRSCLRRLPRRGGPRPSPETILDPGGTEWMVLVRATDGKKKISTSVANKGSEKFNKSMTTIQKAYMDGLRETVKKPKKERAAGGSKKKA</sequence>
<accession>A0A7S0SFP1</accession>
<name>A0A7S0SFP1_9CHLO</name>
<evidence type="ECO:0000256" key="4">
    <source>
        <dbReference type="ARBA" id="ARBA00022884"/>
    </source>
</evidence>
<dbReference type="GO" id="GO:0006614">
    <property type="term" value="P:SRP-dependent cotranslational protein targeting to membrane"/>
    <property type="evidence" value="ECO:0007669"/>
    <property type="project" value="UniProtKB-UniRule"/>
</dbReference>
<feature type="region of interest" description="Disordered" evidence="8">
    <location>
        <begin position="98"/>
        <end position="118"/>
    </location>
</feature>
<keyword evidence="3 7" id="KW-0963">Cytoplasm</keyword>
<dbReference type="Gene3D" id="3.30.720.10">
    <property type="entry name" value="Signal recognition particle alu RNA binding heterodimer, srp9/1"/>
    <property type="match status" value="1"/>
</dbReference>
<keyword evidence="6 7" id="KW-0687">Ribonucleoprotein</keyword>
<evidence type="ECO:0000256" key="1">
    <source>
        <dbReference type="ARBA" id="ARBA00004496"/>
    </source>
</evidence>